<evidence type="ECO:0000256" key="2">
    <source>
        <dbReference type="ARBA" id="ARBA00022801"/>
    </source>
</evidence>
<dbReference type="GO" id="GO:0003676">
    <property type="term" value="F:nucleic acid binding"/>
    <property type="evidence" value="ECO:0007669"/>
    <property type="project" value="InterPro"/>
</dbReference>
<dbReference type="InterPro" id="IPR013520">
    <property type="entry name" value="Ribonucl_H"/>
</dbReference>
<dbReference type="SUPFAM" id="SSF53098">
    <property type="entry name" value="Ribonuclease H-like"/>
    <property type="match status" value="1"/>
</dbReference>
<dbReference type="PANTHER" id="PTHR30231:SF4">
    <property type="entry name" value="PROTEIN NEN2"/>
    <property type="match status" value="1"/>
</dbReference>
<dbReference type="Pfam" id="PF00929">
    <property type="entry name" value="RNase_T"/>
    <property type="match status" value="1"/>
</dbReference>
<keyword evidence="5" id="KW-0614">Plasmid</keyword>
<keyword evidence="3 5" id="KW-0269">Exonuclease</keyword>
<dbReference type="KEGG" id="mfre:EXE63_00255"/>
<dbReference type="SMART" id="SM00479">
    <property type="entry name" value="EXOIII"/>
    <property type="match status" value="1"/>
</dbReference>
<dbReference type="AlphaFoldDB" id="A0A6H0RZ56"/>
<dbReference type="InterPro" id="IPR036397">
    <property type="entry name" value="RNaseH_sf"/>
</dbReference>
<evidence type="ECO:0000256" key="1">
    <source>
        <dbReference type="ARBA" id="ARBA00022722"/>
    </source>
</evidence>
<dbReference type="Proteomes" id="UP000501849">
    <property type="component" value="Plasmid unnamed1"/>
</dbReference>
<dbReference type="Gene3D" id="3.30.420.10">
    <property type="entry name" value="Ribonuclease H-like superfamily/Ribonuclease H"/>
    <property type="match status" value="1"/>
</dbReference>
<evidence type="ECO:0000313" key="5">
    <source>
        <dbReference type="EMBL" id="QIV79519.1"/>
    </source>
</evidence>
<dbReference type="InterPro" id="IPR012337">
    <property type="entry name" value="RNaseH-like_sf"/>
</dbReference>
<sequence>MRIVVCKASHEPGGPQRCSGDARAALERSLGAVAQLECRQAALTRAVGLSGALGGVQDGPALSLRQQYLIDAEALSPREAAARFARSVLAPGRAIIVDTETVSMGGPICEIAVVDAHTGSPLLDTLVNPRCAITPAAQAVHGITEHEVSAPQVPTWVQVYEQFAQVAQGRVVLAYNADYDRQVVADDCRRYSLDAAGSASDAGWWADVMAPRSDFMGAKRWLRNGGGHRALGDVVQTRGHLLAMAAGSSA</sequence>
<feature type="domain" description="Exonuclease" evidence="4">
    <location>
        <begin position="93"/>
        <end position="250"/>
    </location>
</feature>
<dbReference type="EMBL" id="CP038797">
    <property type="protein sequence ID" value="QIV79519.1"/>
    <property type="molecule type" value="Genomic_DNA"/>
</dbReference>
<evidence type="ECO:0000256" key="3">
    <source>
        <dbReference type="ARBA" id="ARBA00022839"/>
    </source>
</evidence>
<dbReference type="RefSeq" id="WP_168140309.1">
    <property type="nucleotide sequence ID" value="NZ_CP038797.1"/>
</dbReference>
<geneLocation type="plasmid" evidence="5 6">
    <name>unnamed1</name>
</geneLocation>
<name>A0A6H0RZ56_9MYCO</name>
<accession>A0A6H0RZ56</accession>
<dbReference type="PANTHER" id="PTHR30231">
    <property type="entry name" value="DNA POLYMERASE III SUBUNIT EPSILON"/>
    <property type="match status" value="1"/>
</dbReference>
<proteinExistence type="predicted"/>
<keyword evidence="1" id="KW-0540">Nuclease</keyword>
<keyword evidence="2" id="KW-0378">Hydrolase</keyword>
<gene>
    <name evidence="5" type="ORF">EXE63_00255</name>
</gene>
<evidence type="ECO:0000313" key="6">
    <source>
        <dbReference type="Proteomes" id="UP000501849"/>
    </source>
</evidence>
<protein>
    <submittedName>
        <fullName evidence="5">3'-5' exonuclease</fullName>
    </submittedName>
</protein>
<keyword evidence="6" id="KW-1185">Reference proteome</keyword>
<organism evidence="5 6">
    <name type="scientific">Mycolicibacterium frederiksbergense</name>
    <dbReference type="NCBI Taxonomy" id="117567"/>
    <lineage>
        <taxon>Bacteria</taxon>
        <taxon>Bacillati</taxon>
        <taxon>Actinomycetota</taxon>
        <taxon>Actinomycetes</taxon>
        <taxon>Mycobacteriales</taxon>
        <taxon>Mycobacteriaceae</taxon>
        <taxon>Mycolicibacterium</taxon>
    </lineage>
</organism>
<dbReference type="GO" id="GO:0008408">
    <property type="term" value="F:3'-5' exonuclease activity"/>
    <property type="evidence" value="ECO:0007669"/>
    <property type="project" value="TreeGrafter"/>
</dbReference>
<dbReference type="CDD" id="cd06127">
    <property type="entry name" value="DEDDh"/>
    <property type="match status" value="1"/>
</dbReference>
<reference evidence="5 6" key="1">
    <citation type="submission" date="2019-04" db="EMBL/GenBank/DDBJ databases">
        <title>Draft, Whole-Genome Sequence of the Anthracene-degrading Mycobacterium frederiksbergense LB501T, Isolated from a Polycyclic Aromatic Hydrocarbon (PAH)-Contaminated Soil.</title>
        <authorList>
            <person name="Augelletti F."/>
        </authorList>
    </citation>
    <scope>NUCLEOTIDE SEQUENCE [LARGE SCALE GENOMIC DNA]</scope>
    <source>
        <strain evidence="5 6">LB 501T</strain>
        <plasmid evidence="5 6">unnamed1</plasmid>
    </source>
</reference>
<evidence type="ECO:0000259" key="4">
    <source>
        <dbReference type="SMART" id="SM00479"/>
    </source>
</evidence>